<dbReference type="SMART" id="SM00091">
    <property type="entry name" value="PAS"/>
    <property type="match status" value="1"/>
</dbReference>
<proteinExistence type="predicted"/>
<dbReference type="EMBL" id="JAJITD010000041">
    <property type="protein sequence ID" value="MCC8397683.1"/>
    <property type="molecule type" value="Genomic_DNA"/>
</dbReference>
<dbReference type="Pfam" id="PF13426">
    <property type="entry name" value="PAS_9"/>
    <property type="match status" value="1"/>
</dbReference>
<dbReference type="RefSeq" id="WP_230513934.1">
    <property type="nucleotide sequence ID" value="NZ_JAJITD010000041.1"/>
</dbReference>
<dbReference type="PANTHER" id="PTHR43547">
    <property type="entry name" value="TWO-COMPONENT HISTIDINE KINASE"/>
    <property type="match status" value="1"/>
</dbReference>
<sequence length="516" mass="56928">MDGIRQSLPPIRDAFEHAPCGLVTTTVDGTIVRVNTTFCRWTGFDARELLDQRRIQDLLTVGGKVFHQTHWAPLLQMQGSVAEVKLEFRHGDGHKVPMLINAVRRSIADTEFDDFACVVVSDRHKYEKELVQTRRQAEEALEAKSVAEQALQLASRHKDEFLATLAHELRNPLAPIQAAVQLFAQKEFSDQQVIWSRGVLERQVTHLVRLVDDLMDISRIAEGKLELRKEHIELSGVMRQAIEGSRDLLRAESHRFTAILPDNPVYLDADPVRLIQVVQNLLNNAAKYTPAGGDIELEVRREDCEAVISVRDSGIGIAVANLETLFTIFSQLPSGRKRSQGGLGIGLSLVRAMTERHGGTVIASSPGINQGSQFTVRLPLSAVQTAAPEDDAPALPTPCDGRRILIVDDNEDTAASLAVLLQGDGYETRTAVSGQDALNLASEFLPDAFLLDISLPDISGNDLARKLRTGPRGSGLLLIALTGWSQEQDRQTALDAGFDHYLLKPVDYERMLALLR</sequence>
<evidence type="ECO:0000313" key="10">
    <source>
        <dbReference type="Proteomes" id="UP001431019"/>
    </source>
</evidence>
<dbReference type="InterPro" id="IPR005467">
    <property type="entry name" value="His_kinase_dom"/>
</dbReference>
<evidence type="ECO:0000259" key="7">
    <source>
        <dbReference type="PROSITE" id="PS50110"/>
    </source>
</evidence>
<dbReference type="InterPro" id="IPR004358">
    <property type="entry name" value="Sig_transdc_His_kin-like_C"/>
</dbReference>
<dbReference type="PROSITE" id="PS50110">
    <property type="entry name" value="RESPONSE_REGULATORY"/>
    <property type="match status" value="1"/>
</dbReference>
<dbReference type="Pfam" id="PF02518">
    <property type="entry name" value="HATPase_c"/>
    <property type="match status" value="1"/>
</dbReference>
<dbReference type="Gene3D" id="3.30.565.10">
    <property type="entry name" value="Histidine kinase-like ATPase, C-terminal domain"/>
    <property type="match status" value="1"/>
</dbReference>
<dbReference type="SMART" id="SM00448">
    <property type="entry name" value="REC"/>
    <property type="match status" value="1"/>
</dbReference>
<evidence type="ECO:0000259" key="8">
    <source>
        <dbReference type="PROSITE" id="PS50112"/>
    </source>
</evidence>
<evidence type="ECO:0000256" key="5">
    <source>
        <dbReference type="SAM" id="Coils"/>
    </source>
</evidence>
<dbReference type="CDD" id="cd17580">
    <property type="entry name" value="REC_2_DhkD-like"/>
    <property type="match status" value="1"/>
</dbReference>
<dbReference type="PRINTS" id="PR00344">
    <property type="entry name" value="BCTRLSENSOR"/>
</dbReference>
<dbReference type="EC" id="2.7.13.3" evidence="2"/>
<dbReference type="SMART" id="SM00388">
    <property type="entry name" value="HisKA"/>
    <property type="match status" value="1"/>
</dbReference>
<feature type="domain" description="Histidine kinase" evidence="6">
    <location>
        <begin position="164"/>
        <end position="382"/>
    </location>
</feature>
<reference evidence="9 10" key="1">
    <citation type="submission" date="2021-11" db="EMBL/GenBank/DDBJ databases">
        <authorList>
            <person name="Oh E.-T."/>
            <person name="Kim S.-B."/>
        </authorList>
    </citation>
    <scope>NUCLEOTIDE SEQUENCE [LARGE SCALE GENOMIC DNA]</scope>
    <source>
        <strain evidence="9 10">MMS20-SJTR3</strain>
    </source>
</reference>
<dbReference type="Gene3D" id="3.40.50.2300">
    <property type="match status" value="1"/>
</dbReference>
<dbReference type="InterPro" id="IPR036097">
    <property type="entry name" value="HisK_dim/P_sf"/>
</dbReference>
<protein>
    <recommendedName>
        <fullName evidence="2">histidine kinase</fullName>
        <ecNumber evidence="2">2.7.13.3</ecNumber>
    </recommendedName>
</protein>
<dbReference type="PROSITE" id="PS50109">
    <property type="entry name" value="HIS_KIN"/>
    <property type="match status" value="1"/>
</dbReference>
<dbReference type="InterPro" id="IPR000014">
    <property type="entry name" value="PAS"/>
</dbReference>
<dbReference type="PANTHER" id="PTHR43547:SF2">
    <property type="entry name" value="HYBRID SIGNAL TRANSDUCTION HISTIDINE KINASE C"/>
    <property type="match status" value="1"/>
</dbReference>
<evidence type="ECO:0000256" key="1">
    <source>
        <dbReference type="ARBA" id="ARBA00000085"/>
    </source>
</evidence>
<dbReference type="CDD" id="cd00082">
    <property type="entry name" value="HisKA"/>
    <property type="match status" value="1"/>
</dbReference>
<dbReference type="InterPro" id="IPR036890">
    <property type="entry name" value="HATPase_C_sf"/>
</dbReference>
<dbReference type="Pfam" id="PF00072">
    <property type="entry name" value="Response_reg"/>
    <property type="match status" value="1"/>
</dbReference>
<feature type="coiled-coil region" evidence="5">
    <location>
        <begin position="123"/>
        <end position="150"/>
    </location>
</feature>
<accession>A0ABS8K6F2</accession>
<organism evidence="9 10">
    <name type="scientific">Paraburkholderia sejongensis</name>
    <dbReference type="NCBI Taxonomy" id="2886946"/>
    <lineage>
        <taxon>Bacteria</taxon>
        <taxon>Pseudomonadati</taxon>
        <taxon>Pseudomonadota</taxon>
        <taxon>Betaproteobacteria</taxon>
        <taxon>Burkholderiales</taxon>
        <taxon>Burkholderiaceae</taxon>
        <taxon>Paraburkholderia</taxon>
    </lineage>
</organism>
<keyword evidence="3 4" id="KW-0597">Phosphoprotein</keyword>
<dbReference type="InterPro" id="IPR003661">
    <property type="entry name" value="HisK_dim/P_dom"/>
</dbReference>
<evidence type="ECO:0000259" key="6">
    <source>
        <dbReference type="PROSITE" id="PS50109"/>
    </source>
</evidence>
<evidence type="ECO:0000256" key="4">
    <source>
        <dbReference type="PROSITE-ProRule" id="PRU00169"/>
    </source>
</evidence>
<dbReference type="CDD" id="cd00130">
    <property type="entry name" value="PAS"/>
    <property type="match status" value="1"/>
</dbReference>
<evidence type="ECO:0000256" key="2">
    <source>
        <dbReference type="ARBA" id="ARBA00012438"/>
    </source>
</evidence>
<dbReference type="Gene3D" id="1.10.287.130">
    <property type="match status" value="1"/>
</dbReference>
<dbReference type="SMART" id="SM00387">
    <property type="entry name" value="HATPase_c"/>
    <property type="match status" value="1"/>
</dbReference>
<dbReference type="PROSITE" id="PS50112">
    <property type="entry name" value="PAS"/>
    <property type="match status" value="1"/>
</dbReference>
<evidence type="ECO:0000313" key="9">
    <source>
        <dbReference type="EMBL" id="MCC8397683.1"/>
    </source>
</evidence>
<feature type="modified residue" description="4-aspartylphosphate" evidence="4">
    <location>
        <position position="452"/>
    </location>
</feature>
<dbReference type="InterPro" id="IPR035965">
    <property type="entry name" value="PAS-like_dom_sf"/>
</dbReference>
<comment type="catalytic activity">
    <reaction evidence="1">
        <text>ATP + protein L-histidine = ADP + protein N-phospho-L-histidine.</text>
        <dbReference type="EC" id="2.7.13.3"/>
    </reaction>
</comment>
<dbReference type="SUPFAM" id="SSF55874">
    <property type="entry name" value="ATPase domain of HSP90 chaperone/DNA topoisomerase II/histidine kinase"/>
    <property type="match status" value="1"/>
</dbReference>
<feature type="domain" description="Response regulatory" evidence="7">
    <location>
        <begin position="403"/>
        <end position="516"/>
    </location>
</feature>
<dbReference type="NCBIfam" id="TIGR00229">
    <property type="entry name" value="sensory_box"/>
    <property type="match status" value="1"/>
</dbReference>
<keyword evidence="5" id="KW-0175">Coiled coil</keyword>
<dbReference type="Pfam" id="PF00512">
    <property type="entry name" value="HisKA"/>
    <property type="match status" value="1"/>
</dbReference>
<dbReference type="Proteomes" id="UP001431019">
    <property type="component" value="Unassembled WGS sequence"/>
</dbReference>
<dbReference type="Gene3D" id="3.30.450.20">
    <property type="entry name" value="PAS domain"/>
    <property type="match status" value="1"/>
</dbReference>
<dbReference type="InterPro" id="IPR003594">
    <property type="entry name" value="HATPase_dom"/>
</dbReference>
<dbReference type="InterPro" id="IPR011006">
    <property type="entry name" value="CheY-like_superfamily"/>
</dbReference>
<dbReference type="SUPFAM" id="SSF52172">
    <property type="entry name" value="CheY-like"/>
    <property type="match status" value="1"/>
</dbReference>
<comment type="caution">
    <text evidence="9">The sequence shown here is derived from an EMBL/GenBank/DDBJ whole genome shotgun (WGS) entry which is preliminary data.</text>
</comment>
<dbReference type="InterPro" id="IPR001789">
    <property type="entry name" value="Sig_transdc_resp-reg_receiver"/>
</dbReference>
<evidence type="ECO:0000256" key="3">
    <source>
        <dbReference type="ARBA" id="ARBA00022553"/>
    </source>
</evidence>
<feature type="domain" description="PAS" evidence="8">
    <location>
        <begin position="7"/>
        <end position="59"/>
    </location>
</feature>
<gene>
    <name evidence="9" type="ORF">LJ656_34680</name>
</gene>
<dbReference type="SUPFAM" id="SSF47384">
    <property type="entry name" value="Homodimeric domain of signal transducing histidine kinase"/>
    <property type="match status" value="1"/>
</dbReference>
<dbReference type="SUPFAM" id="SSF55785">
    <property type="entry name" value="PYP-like sensor domain (PAS domain)"/>
    <property type="match status" value="1"/>
</dbReference>
<keyword evidence="10" id="KW-1185">Reference proteome</keyword>
<name>A0ABS8K6F2_9BURK</name>